<comment type="caution">
    <text evidence="1">The sequence shown here is derived from an EMBL/GenBank/DDBJ whole genome shotgun (WGS) entry which is preliminary data.</text>
</comment>
<protein>
    <submittedName>
        <fullName evidence="1">Uncharacterized protein</fullName>
    </submittedName>
</protein>
<organism evidence="1">
    <name type="scientific">marine sediment metagenome</name>
    <dbReference type="NCBI Taxonomy" id="412755"/>
    <lineage>
        <taxon>unclassified sequences</taxon>
        <taxon>metagenomes</taxon>
        <taxon>ecological metagenomes</taxon>
    </lineage>
</organism>
<sequence length="52" mass="5826">AGHILPVFLKTARRVLTLKKTLSFMMQAQLFIMLIDLPPAASLWIQSISEEG</sequence>
<proteinExistence type="predicted"/>
<dbReference type="EMBL" id="BART01035712">
    <property type="protein sequence ID" value="GAH16791.1"/>
    <property type="molecule type" value="Genomic_DNA"/>
</dbReference>
<accession>X1D7Q4</accession>
<dbReference type="AlphaFoldDB" id="X1D7Q4"/>
<reference evidence="1" key="1">
    <citation type="journal article" date="2014" name="Front. Microbiol.">
        <title>High frequency of phylogenetically diverse reductive dehalogenase-homologous genes in deep subseafloor sedimentary metagenomes.</title>
        <authorList>
            <person name="Kawai M."/>
            <person name="Futagami T."/>
            <person name="Toyoda A."/>
            <person name="Takaki Y."/>
            <person name="Nishi S."/>
            <person name="Hori S."/>
            <person name="Arai W."/>
            <person name="Tsubouchi T."/>
            <person name="Morono Y."/>
            <person name="Uchiyama I."/>
            <person name="Ito T."/>
            <person name="Fujiyama A."/>
            <person name="Inagaki F."/>
            <person name="Takami H."/>
        </authorList>
    </citation>
    <scope>NUCLEOTIDE SEQUENCE</scope>
    <source>
        <strain evidence="1">Expedition CK06-06</strain>
    </source>
</reference>
<name>X1D7Q4_9ZZZZ</name>
<feature type="non-terminal residue" evidence="1">
    <location>
        <position position="1"/>
    </location>
</feature>
<evidence type="ECO:0000313" key="1">
    <source>
        <dbReference type="EMBL" id="GAH16791.1"/>
    </source>
</evidence>
<gene>
    <name evidence="1" type="ORF">S01H4_60530</name>
</gene>